<accession>A0A2M8KX51</accession>
<dbReference type="Proteomes" id="UP000229098">
    <property type="component" value="Unassembled WGS sequence"/>
</dbReference>
<keyword evidence="1" id="KW-0472">Membrane</keyword>
<keyword evidence="1" id="KW-1133">Transmembrane helix</keyword>
<sequence length="128" mass="14047">MKNIVSAVASLGTTLLSPYNLYAQTTNPTVRGDLTIKDIFTRMTTFLDSTIPVLMILATVIFIWGVIRYVSAGGDEQQIQQGRKLIFWGIIALFIMIGMWGIVRLISGTLFGSQTPSPIPGPILDPFI</sequence>
<feature type="transmembrane region" description="Helical" evidence="1">
    <location>
        <begin position="85"/>
        <end position="106"/>
    </location>
</feature>
<reference evidence="3" key="1">
    <citation type="submission" date="2017-09" db="EMBL/GenBank/DDBJ databases">
        <title>Depth-based differentiation of microbial function through sediment-hosted aquifers and enrichment of novel symbionts in the deep terrestrial subsurface.</title>
        <authorList>
            <person name="Probst A.J."/>
            <person name="Ladd B."/>
            <person name="Jarett J.K."/>
            <person name="Geller-Mcgrath D.E."/>
            <person name="Sieber C.M.K."/>
            <person name="Emerson J.B."/>
            <person name="Anantharaman K."/>
            <person name="Thomas B.C."/>
            <person name="Malmstrom R."/>
            <person name="Stieglmeier M."/>
            <person name="Klingl A."/>
            <person name="Woyke T."/>
            <person name="Ryan C.M."/>
            <person name="Banfield J.F."/>
        </authorList>
    </citation>
    <scope>NUCLEOTIDE SEQUENCE [LARGE SCALE GENOMIC DNA]</scope>
</reference>
<dbReference type="EMBL" id="PFEF01000005">
    <property type="protein sequence ID" value="PJE64499.1"/>
    <property type="molecule type" value="Genomic_DNA"/>
</dbReference>
<comment type="caution">
    <text evidence="2">The sequence shown here is derived from an EMBL/GenBank/DDBJ whole genome shotgun (WGS) entry which is preliminary data.</text>
</comment>
<keyword evidence="1" id="KW-0812">Transmembrane</keyword>
<name>A0A2M8KX51_9BACT</name>
<feature type="transmembrane region" description="Helical" evidence="1">
    <location>
        <begin position="39"/>
        <end position="64"/>
    </location>
</feature>
<protein>
    <submittedName>
        <fullName evidence="2">Uncharacterized protein</fullName>
    </submittedName>
</protein>
<proteinExistence type="predicted"/>
<evidence type="ECO:0000313" key="3">
    <source>
        <dbReference type="Proteomes" id="UP000229098"/>
    </source>
</evidence>
<dbReference type="AlphaFoldDB" id="A0A2M8KX51"/>
<evidence type="ECO:0000256" key="1">
    <source>
        <dbReference type="SAM" id="Phobius"/>
    </source>
</evidence>
<evidence type="ECO:0000313" key="2">
    <source>
        <dbReference type="EMBL" id="PJE64499.1"/>
    </source>
</evidence>
<organism evidence="2 3">
    <name type="scientific">Candidatus Ryanbacteria bacterium CG10_big_fil_rev_8_21_14_0_10_43_42</name>
    <dbReference type="NCBI Taxonomy" id="1974864"/>
    <lineage>
        <taxon>Bacteria</taxon>
        <taxon>Candidatus Ryaniibacteriota</taxon>
    </lineage>
</organism>
<dbReference type="Pfam" id="PF18895">
    <property type="entry name" value="T4SS_pilin"/>
    <property type="match status" value="1"/>
</dbReference>
<gene>
    <name evidence="2" type="ORF">COU90_01505</name>
</gene>
<dbReference type="InterPro" id="IPR043993">
    <property type="entry name" value="T4SS_pilin"/>
</dbReference>